<proteinExistence type="predicted"/>
<evidence type="ECO:0000313" key="2">
    <source>
        <dbReference type="Proteomes" id="UP001220670"/>
    </source>
</evidence>
<gene>
    <name evidence="1" type="ORF">PO250_07715</name>
</gene>
<dbReference type="EMBL" id="JAQONE010000024">
    <property type="protein sequence ID" value="MDC2830178.1"/>
    <property type="molecule type" value="Genomic_DNA"/>
</dbReference>
<comment type="caution">
    <text evidence="1">The sequence shown here is derived from an EMBL/GenBank/DDBJ whole genome shotgun (WGS) entry which is preliminary data.</text>
</comment>
<sequence>MNYNDRLRFREDNLFLFFPIDCYAVYHTITVEQYRKITGKDYVAASDLGSANAAQSANTAVSQA</sequence>
<dbReference type="AlphaFoldDB" id="A0AAJ1HUF2"/>
<dbReference type="Proteomes" id="UP001220670">
    <property type="component" value="Unassembled WGS sequence"/>
</dbReference>
<evidence type="ECO:0008006" key="3">
    <source>
        <dbReference type="Google" id="ProtNLM"/>
    </source>
</evidence>
<dbReference type="RefSeq" id="WP_272209265.1">
    <property type="nucleotide sequence ID" value="NZ_JAQOMV010000032.1"/>
</dbReference>
<organism evidence="1 2">
    <name type="scientific">Limosilactobacillus mucosae</name>
    <name type="common">Lactobacillus mucosae</name>
    <dbReference type="NCBI Taxonomy" id="97478"/>
    <lineage>
        <taxon>Bacteria</taxon>
        <taxon>Bacillati</taxon>
        <taxon>Bacillota</taxon>
        <taxon>Bacilli</taxon>
        <taxon>Lactobacillales</taxon>
        <taxon>Lactobacillaceae</taxon>
        <taxon>Limosilactobacillus</taxon>
    </lineage>
</organism>
<accession>A0AAJ1HUF2</accession>
<name>A0AAJ1HUF2_LIMMU</name>
<protein>
    <recommendedName>
        <fullName evidence="3">XkdX family protein</fullName>
    </recommendedName>
</protein>
<reference evidence="1" key="1">
    <citation type="submission" date="2023-01" db="EMBL/GenBank/DDBJ databases">
        <title>Genome analysis of 13 Lactobacillus isolated from gut of wild boar.</title>
        <authorList>
            <person name="Papp P."/>
            <person name="Libisch B."/>
            <person name="Nagy T."/>
            <person name="Olasz F."/>
        </authorList>
    </citation>
    <scope>NUCLEOTIDE SEQUENCE</scope>
    <source>
        <strain evidence="1">F146</strain>
    </source>
</reference>
<evidence type="ECO:0000313" key="1">
    <source>
        <dbReference type="EMBL" id="MDC2830178.1"/>
    </source>
</evidence>